<evidence type="ECO:0000313" key="3">
    <source>
        <dbReference type="EMBL" id="RAS55295.1"/>
    </source>
</evidence>
<name>A0A2J8HU99_VIBDI</name>
<comment type="caution">
    <text evidence="2">The sequence shown here is derived from an EMBL/GenBank/DDBJ whole genome shotgun (WGS) entry which is preliminary data.</text>
</comment>
<proteinExistence type="predicted"/>
<dbReference type="Proteomes" id="UP000248729">
    <property type="component" value="Unassembled WGS sequence"/>
</dbReference>
<keyword evidence="1" id="KW-1133">Transmembrane helix</keyword>
<sequence>MKVNVFIYIKIVFFAILSSGLILKTAQIYGLAYYTGYLRGNGFYYYLFRLEWEETLLWTYFASQDLGTKFLTVLDVSVLKLLFVISVCFV</sequence>
<feature type="transmembrane region" description="Helical" evidence="1">
    <location>
        <begin position="68"/>
        <end position="89"/>
    </location>
</feature>
<dbReference type="Proteomes" id="UP000236449">
    <property type="component" value="Unassembled WGS sequence"/>
</dbReference>
<dbReference type="AlphaFoldDB" id="A0A2J8HU99"/>
<keyword evidence="1" id="KW-0812">Transmembrane</keyword>
<reference evidence="3 5" key="2">
    <citation type="submission" date="2018-06" db="EMBL/GenBank/DDBJ databases">
        <title>Freshwater and sediment microbial communities from various areas in North America, analyzing microbe dynamics in response to fracking.</title>
        <authorList>
            <person name="Lamendella R."/>
        </authorList>
    </citation>
    <scope>NUCLEOTIDE SEQUENCE [LARGE SCALE GENOMIC DNA]</scope>
    <source>
        <strain evidence="3 5">99A</strain>
    </source>
</reference>
<gene>
    <name evidence="2" type="ORF">C1N32_19830</name>
    <name evidence="3" type="ORF">DET48_14619</name>
</gene>
<accession>A0A2J8HU99</accession>
<protein>
    <submittedName>
        <fullName evidence="2">Uncharacterized protein</fullName>
    </submittedName>
</protein>
<feature type="transmembrane region" description="Helical" evidence="1">
    <location>
        <begin position="6"/>
        <end position="23"/>
    </location>
</feature>
<evidence type="ECO:0000313" key="2">
    <source>
        <dbReference type="EMBL" id="PNI01771.1"/>
    </source>
</evidence>
<evidence type="ECO:0000313" key="5">
    <source>
        <dbReference type="Proteomes" id="UP000248729"/>
    </source>
</evidence>
<dbReference type="EMBL" id="POSK01000019">
    <property type="protein sequence ID" value="PNI01771.1"/>
    <property type="molecule type" value="Genomic_DNA"/>
</dbReference>
<dbReference type="EMBL" id="QLTR01000046">
    <property type="protein sequence ID" value="RAS55295.1"/>
    <property type="molecule type" value="Genomic_DNA"/>
</dbReference>
<evidence type="ECO:0000313" key="4">
    <source>
        <dbReference type="Proteomes" id="UP000236449"/>
    </source>
</evidence>
<keyword evidence="1" id="KW-0472">Membrane</keyword>
<organism evidence="2 4">
    <name type="scientific">Vibrio diazotrophicus</name>
    <dbReference type="NCBI Taxonomy" id="685"/>
    <lineage>
        <taxon>Bacteria</taxon>
        <taxon>Pseudomonadati</taxon>
        <taxon>Pseudomonadota</taxon>
        <taxon>Gammaproteobacteria</taxon>
        <taxon>Vibrionales</taxon>
        <taxon>Vibrionaceae</taxon>
        <taxon>Vibrio</taxon>
    </lineage>
</organism>
<evidence type="ECO:0000256" key="1">
    <source>
        <dbReference type="SAM" id="Phobius"/>
    </source>
</evidence>
<reference evidence="2 4" key="1">
    <citation type="submission" date="2018-01" db="EMBL/GenBank/DDBJ databases">
        <title>Draft genome sequences of six Vibrio diazotrophicus strains isolated from deep-sea sediments of the Baltic Sea.</title>
        <authorList>
            <person name="Castillo D."/>
            <person name="Vandieken V."/>
            <person name="Chiang O."/>
            <person name="Middelboe M."/>
        </authorList>
    </citation>
    <scope>NUCLEOTIDE SEQUENCE [LARGE SCALE GENOMIC DNA]</scope>
    <source>
        <strain evidence="2 4">60.27F</strain>
    </source>
</reference>